<organism evidence="3 4">
    <name type="scientific">Dyadobacter chenhuakuii</name>
    <dbReference type="NCBI Taxonomy" id="2909339"/>
    <lineage>
        <taxon>Bacteria</taxon>
        <taxon>Pseudomonadati</taxon>
        <taxon>Bacteroidota</taxon>
        <taxon>Cytophagia</taxon>
        <taxon>Cytophagales</taxon>
        <taxon>Spirosomataceae</taxon>
        <taxon>Dyadobacter</taxon>
    </lineage>
</organism>
<reference evidence="3" key="1">
    <citation type="submission" date="2022-01" db="EMBL/GenBank/DDBJ databases">
        <title>Novel species in genus Dyadobacter.</title>
        <authorList>
            <person name="Ma C."/>
        </authorList>
    </citation>
    <scope>NUCLEOTIDE SEQUENCE</scope>
    <source>
        <strain evidence="3">CY357</strain>
    </source>
</reference>
<protein>
    <submittedName>
        <fullName evidence="3">VCBS repeat-containing protein</fullName>
    </submittedName>
</protein>
<dbReference type="InterPro" id="IPR013517">
    <property type="entry name" value="FG-GAP"/>
</dbReference>
<keyword evidence="1 2" id="KW-0732">Signal</keyword>
<dbReference type="EMBL" id="JAKFFV010000020">
    <property type="protein sequence ID" value="MCF2501405.1"/>
    <property type="molecule type" value="Genomic_DNA"/>
</dbReference>
<comment type="caution">
    <text evidence="3">The sequence shown here is derived from an EMBL/GenBank/DDBJ whole genome shotgun (WGS) entry which is preliminary data.</text>
</comment>
<proteinExistence type="predicted"/>
<dbReference type="PANTHER" id="PTHR44103:SF1">
    <property type="entry name" value="PROPROTEIN CONVERTASE P"/>
    <property type="match status" value="1"/>
</dbReference>
<evidence type="ECO:0000313" key="3">
    <source>
        <dbReference type="EMBL" id="MCF2501405.1"/>
    </source>
</evidence>
<dbReference type="Proteomes" id="UP001139411">
    <property type="component" value="Unassembled WGS sequence"/>
</dbReference>
<feature type="signal peptide" evidence="2">
    <location>
        <begin position="1"/>
        <end position="25"/>
    </location>
</feature>
<feature type="chain" id="PRO_5040820196" evidence="2">
    <location>
        <begin position="26"/>
        <end position="401"/>
    </location>
</feature>
<dbReference type="Gene3D" id="2.130.10.130">
    <property type="entry name" value="Integrin alpha, N-terminal"/>
    <property type="match status" value="2"/>
</dbReference>
<dbReference type="PANTHER" id="PTHR44103">
    <property type="entry name" value="PROPROTEIN CONVERTASE P"/>
    <property type="match status" value="1"/>
</dbReference>
<evidence type="ECO:0000313" key="4">
    <source>
        <dbReference type="Proteomes" id="UP001139411"/>
    </source>
</evidence>
<evidence type="ECO:0000256" key="2">
    <source>
        <dbReference type="SAM" id="SignalP"/>
    </source>
</evidence>
<sequence length="401" mass="44724">MRTIAKQLKWLFLIPVLMLSGYASQAQTKAKLGKTVSFKKQVLINKFIAEGAAMGDVNKDGKKDILAGAYWFEAPSWKAHELAKPDSFIVNGGYSNSFLDFAMDVNQDSWIDLIRIDWPGKAAVWHENPKGKPGHWPTHVIHSSVGNESPMLVDMDGDGRLDLLCNDPTAKKVIWLRCPAEKGKTEWEKFTISNDPNIATHMYTHGIGYGDINGDGRKDVIVKNGWWEGPAEGPAKVAKDADWKFHPADLGKDCSQMYVMDLNGDGLNDVLSASAHDYGIWWHEQGKDEQGNATWRHHTIDNTFSQTHGLALADINGDGNIDFVTGKRYFAHHGNDPGEFEPAVIYWFEYKPGKVPSWIRHEIDNDSGAGLHVTVEDLNKDGLLDIVTGNKKGVRIFTQSR</sequence>
<dbReference type="InterPro" id="IPR028994">
    <property type="entry name" value="Integrin_alpha_N"/>
</dbReference>
<dbReference type="RefSeq" id="WP_235179573.1">
    <property type="nucleotide sequence ID" value="NZ_JAKFFV010000020.1"/>
</dbReference>
<gene>
    <name evidence="3" type="ORF">L0661_24015</name>
</gene>
<dbReference type="AlphaFoldDB" id="A0A9X1QGQ0"/>
<name>A0A9X1QGQ0_9BACT</name>
<dbReference type="SUPFAM" id="SSF69318">
    <property type="entry name" value="Integrin alpha N-terminal domain"/>
    <property type="match status" value="1"/>
</dbReference>
<accession>A0A9X1QGQ0</accession>
<dbReference type="Pfam" id="PF13517">
    <property type="entry name" value="FG-GAP_3"/>
    <property type="match status" value="2"/>
</dbReference>
<evidence type="ECO:0000256" key="1">
    <source>
        <dbReference type="ARBA" id="ARBA00022729"/>
    </source>
</evidence>